<dbReference type="InterPro" id="IPR010982">
    <property type="entry name" value="Lambda_DNA-bd_dom_sf"/>
</dbReference>
<dbReference type="RefSeq" id="WP_138125181.1">
    <property type="nucleotide sequence ID" value="NZ_SWLG01000005.1"/>
</dbReference>
<dbReference type="EMBL" id="SWLG01000005">
    <property type="protein sequence ID" value="TLS37775.1"/>
    <property type="molecule type" value="Genomic_DNA"/>
</dbReference>
<proteinExistence type="predicted"/>
<dbReference type="GO" id="GO:0003677">
    <property type="term" value="F:DNA binding"/>
    <property type="evidence" value="ECO:0007669"/>
    <property type="project" value="InterPro"/>
</dbReference>
<dbReference type="Pfam" id="PF13443">
    <property type="entry name" value="HTH_26"/>
    <property type="match status" value="1"/>
</dbReference>
<dbReference type="CDD" id="cd00093">
    <property type="entry name" value="HTH_XRE"/>
    <property type="match status" value="1"/>
</dbReference>
<evidence type="ECO:0000313" key="2">
    <source>
        <dbReference type="EMBL" id="TLS37775.1"/>
    </source>
</evidence>
<dbReference type="InterPro" id="IPR001387">
    <property type="entry name" value="Cro/C1-type_HTH"/>
</dbReference>
<protein>
    <submittedName>
        <fullName evidence="2">Helix-turn-helix transcriptional regulator</fullName>
    </submittedName>
</protein>
<gene>
    <name evidence="2" type="ORF">FCL54_08105</name>
</gene>
<accession>A0A5R9FDQ8</accession>
<name>A0A5R9FDQ8_9BACL</name>
<dbReference type="SMART" id="SM00530">
    <property type="entry name" value="HTH_XRE"/>
    <property type="match status" value="1"/>
</dbReference>
<organism evidence="2 3">
    <name type="scientific">Exobacillus caeni</name>
    <dbReference type="NCBI Taxonomy" id="2574798"/>
    <lineage>
        <taxon>Bacteria</taxon>
        <taxon>Bacillati</taxon>
        <taxon>Bacillota</taxon>
        <taxon>Bacilli</taxon>
        <taxon>Bacillales</taxon>
        <taxon>Guptibacillaceae</taxon>
        <taxon>Exobacillus</taxon>
    </lineage>
</organism>
<dbReference type="SUPFAM" id="SSF47413">
    <property type="entry name" value="lambda repressor-like DNA-binding domains"/>
    <property type="match status" value="1"/>
</dbReference>
<comment type="caution">
    <text evidence="2">The sequence shown here is derived from an EMBL/GenBank/DDBJ whole genome shotgun (WGS) entry which is preliminary data.</text>
</comment>
<dbReference type="AlphaFoldDB" id="A0A5R9FDQ8"/>
<evidence type="ECO:0000313" key="3">
    <source>
        <dbReference type="Proteomes" id="UP000308230"/>
    </source>
</evidence>
<dbReference type="Gene3D" id="1.10.260.40">
    <property type="entry name" value="lambda repressor-like DNA-binding domains"/>
    <property type="match status" value="1"/>
</dbReference>
<dbReference type="PROSITE" id="PS50943">
    <property type="entry name" value="HTH_CROC1"/>
    <property type="match status" value="1"/>
</dbReference>
<evidence type="ECO:0000259" key="1">
    <source>
        <dbReference type="PROSITE" id="PS50943"/>
    </source>
</evidence>
<keyword evidence="3" id="KW-1185">Reference proteome</keyword>
<dbReference type="OrthoDB" id="2472497at2"/>
<reference evidence="2 3" key="1">
    <citation type="submission" date="2019-04" db="EMBL/GenBank/DDBJ databases">
        <title>Bacillus caeni sp. nov., a bacterium isolated from mangrove sediment.</title>
        <authorList>
            <person name="Huang H."/>
            <person name="Mo K."/>
            <person name="Hu Y."/>
        </authorList>
    </citation>
    <scope>NUCLEOTIDE SEQUENCE [LARGE SCALE GENOMIC DNA]</scope>
    <source>
        <strain evidence="2 3">HB172195</strain>
    </source>
</reference>
<sequence>MAYKVGRCLLRKRLREVKMTQMELSLKTGIPLQQISDYVNHRRKSMSLNTAKTIATELSCNIDDLYEWVPVERS</sequence>
<feature type="domain" description="HTH cro/C1-type" evidence="1">
    <location>
        <begin position="10"/>
        <end position="65"/>
    </location>
</feature>
<dbReference type="Proteomes" id="UP000308230">
    <property type="component" value="Unassembled WGS sequence"/>
</dbReference>